<dbReference type="AlphaFoldDB" id="A0A1T4YJM2"/>
<dbReference type="EMBL" id="FUYJ01000005">
    <property type="protein sequence ID" value="SKB01475.1"/>
    <property type="molecule type" value="Genomic_DNA"/>
</dbReference>
<reference evidence="2" key="1">
    <citation type="submission" date="2017-02" db="EMBL/GenBank/DDBJ databases">
        <authorList>
            <person name="Varghese N."/>
            <person name="Submissions S."/>
        </authorList>
    </citation>
    <scope>NUCLEOTIDE SEQUENCE [LARGE SCALE GENOMIC DNA]</scope>
    <source>
        <strain evidence="2">DSM 23966</strain>
    </source>
</reference>
<dbReference type="Proteomes" id="UP000190042">
    <property type="component" value="Unassembled WGS sequence"/>
</dbReference>
<protein>
    <submittedName>
        <fullName evidence="1">Uncharacterized protein</fullName>
    </submittedName>
</protein>
<sequence length="130" mass="15232">MSISRKDYLQQIIKLHERLIIASEEYEGISEEFILKQNPDISSMKEQWLVKVKDFKRILADMDNLEIPNAFEKEGNELKYVYENYVSCVEEKTRKFSIETMANGELEAIQASEVQAAEYIEDLIEALFDK</sequence>
<proteinExistence type="predicted"/>
<gene>
    <name evidence="1" type="ORF">SAMN04244570_2735</name>
</gene>
<evidence type="ECO:0000313" key="2">
    <source>
        <dbReference type="Proteomes" id="UP000190042"/>
    </source>
</evidence>
<dbReference type="RefSeq" id="WP_078817997.1">
    <property type="nucleotide sequence ID" value="NZ_FUYJ01000005.1"/>
</dbReference>
<evidence type="ECO:0000313" key="1">
    <source>
        <dbReference type="EMBL" id="SKB01475.1"/>
    </source>
</evidence>
<accession>A0A1T4YJM2</accession>
<organism evidence="1 2">
    <name type="scientific">Sporosarcina newyorkensis</name>
    <dbReference type="NCBI Taxonomy" id="759851"/>
    <lineage>
        <taxon>Bacteria</taxon>
        <taxon>Bacillati</taxon>
        <taxon>Bacillota</taxon>
        <taxon>Bacilli</taxon>
        <taxon>Bacillales</taxon>
        <taxon>Caryophanaceae</taxon>
        <taxon>Sporosarcina</taxon>
    </lineage>
</organism>
<keyword evidence="2" id="KW-1185">Reference proteome</keyword>
<name>A0A1T4YJM2_9BACL</name>